<reference evidence="2" key="1">
    <citation type="submission" date="2023-10" db="EMBL/GenBank/DDBJ databases">
        <title>Genome assemblies of two species of porcelain crab, Petrolisthes cinctipes and Petrolisthes manimaculis (Anomura: Porcellanidae).</title>
        <authorList>
            <person name="Angst P."/>
        </authorList>
    </citation>
    <scope>NUCLEOTIDE SEQUENCE</scope>
    <source>
        <strain evidence="2">PB745_01</strain>
        <tissue evidence="2">Gill</tissue>
    </source>
</reference>
<dbReference type="AlphaFoldDB" id="A0AAE1K0E6"/>
<name>A0AAE1K0E6_PETCI</name>
<comment type="caution">
    <text evidence="2">The sequence shown here is derived from an EMBL/GenBank/DDBJ whole genome shotgun (WGS) entry which is preliminary data.</text>
</comment>
<proteinExistence type="predicted"/>
<organism evidence="2 3">
    <name type="scientific">Petrolisthes cinctipes</name>
    <name type="common">Flat porcelain crab</name>
    <dbReference type="NCBI Taxonomy" id="88211"/>
    <lineage>
        <taxon>Eukaryota</taxon>
        <taxon>Metazoa</taxon>
        <taxon>Ecdysozoa</taxon>
        <taxon>Arthropoda</taxon>
        <taxon>Crustacea</taxon>
        <taxon>Multicrustacea</taxon>
        <taxon>Malacostraca</taxon>
        <taxon>Eumalacostraca</taxon>
        <taxon>Eucarida</taxon>
        <taxon>Decapoda</taxon>
        <taxon>Pleocyemata</taxon>
        <taxon>Anomura</taxon>
        <taxon>Galatheoidea</taxon>
        <taxon>Porcellanidae</taxon>
        <taxon>Petrolisthes</taxon>
    </lineage>
</organism>
<dbReference type="Proteomes" id="UP001286313">
    <property type="component" value="Unassembled WGS sequence"/>
</dbReference>
<sequence length="272" mass="30099">MHVLPYSMTPLQRQPTLESTATPTLATPRPPSQPTGLQSTAPAVTPSLPKIERTTCLVPTQGVTSPSITTNHKHYFYRHIPPPSVTLHSLPVTLHPLPSHSTPFPSHSILFPSHSTLFPSHYYSFIHHPHSHSSPVTLLPRHTPPPSHSTPSHHPRHTPPQSHSSPVTLLPSHRPPPSHSSPVTVHLCHTLPRRTPTLVTHLPIYTPPHSHSTSVIPFSVTPFSVTHHHRHTQALHCSSHFIANTPLRHTHTRHHCYLLSTPLPELPKNSSG</sequence>
<protein>
    <submittedName>
        <fullName evidence="2">Uncharacterized protein</fullName>
    </submittedName>
</protein>
<gene>
    <name evidence="2" type="ORF">Pcinc_032648</name>
</gene>
<keyword evidence="3" id="KW-1185">Reference proteome</keyword>
<feature type="region of interest" description="Disordered" evidence="1">
    <location>
        <begin position="1"/>
        <end position="46"/>
    </location>
</feature>
<feature type="compositionally biased region" description="Polar residues" evidence="1">
    <location>
        <begin position="9"/>
        <end position="19"/>
    </location>
</feature>
<evidence type="ECO:0000313" key="2">
    <source>
        <dbReference type="EMBL" id="KAK3861382.1"/>
    </source>
</evidence>
<dbReference type="EMBL" id="JAWQEG010004496">
    <property type="protein sequence ID" value="KAK3861382.1"/>
    <property type="molecule type" value="Genomic_DNA"/>
</dbReference>
<feature type="region of interest" description="Disordered" evidence="1">
    <location>
        <begin position="134"/>
        <end position="183"/>
    </location>
</feature>
<evidence type="ECO:0000313" key="3">
    <source>
        <dbReference type="Proteomes" id="UP001286313"/>
    </source>
</evidence>
<accession>A0AAE1K0E6</accession>
<evidence type="ECO:0000256" key="1">
    <source>
        <dbReference type="SAM" id="MobiDB-lite"/>
    </source>
</evidence>